<feature type="region of interest" description="Disordered" evidence="1">
    <location>
        <begin position="1"/>
        <end position="22"/>
    </location>
</feature>
<dbReference type="AlphaFoldDB" id="A0A0C9UHD8"/>
<feature type="compositionally biased region" description="Low complexity" evidence="1">
    <location>
        <begin position="143"/>
        <end position="173"/>
    </location>
</feature>
<dbReference type="Proteomes" id="UP000054279">
    <property type="component" value="Unassembled WGS sequence"/>
</dbReference>
<feature type="region of interest" description="Disordered" evidence="1">
    <location>
        <begin position="97"/>
        <end position="191"/>
    </location>
</feature>
<feature type="compositionally biased region" description="Polar residues" evidence="1">
    <location>
        <begin position="113"/>
        <end position="129"/>
    </location>
</feature>
<name>A0A0C9UHD8_SPHS4</name>
<keyword evidence="3" id="KW-1185">Reference proteome</keyword>
<evidence type="ECO:0000313" key="2">
    <source>
        <dbReference type="EMBL" id="KIJ42433.1"/>
    </source>
</evidence>
<evidence type="ECO:0000313" key="3">
    <source>
        <dbReference type="Proteomes" id="UP000054279"/>
    </source>
</evidence>
<feature type="compositionally biased region" description="Polar residues" evidence="1">
    <location>
        <begin position="10"/>
        <end position="22"/>
    </location>
</feature>
<dbReference type="EMBL" id="KN837130">
    <property type="protein sequence ID" value="KIJ42433.1"/>
    <property type="molecule type" value="Genomic_DNA"/>
</dbReference>
<accession>A0A0C9UHD8</accession>
<dbReference type="HOGENOM" id="CLU_1416006_0_0_1"/>
<sequence length="206" mass="21654">MYQDIYTVPQAHQQQDTNNNNVGGSENIHNATAAQHGYPNMNVNVNANGVGGGGYQSQIQSPEGVVVGGVGGLGRMGMGGGYGISVEPLLHTLQGLGVGARHDPTHTRHRIHNSPTPSPTHQYNTQPTPDATRKSCPLLSAYTNSDNTNTNSDATCNGTTNNGINTNSHSHNTQSQPHLNSTSPHLQSVPIPSTAQLWSSIATCTT</sequence>
<organism evidence="2 3">
    <name type="scientific">Sphaerobolus stellatus (strain SS14)</name>
    <dbReference type="NCBI Taxonomy" id="990650"/>
    <lineage>
        <taxon>Eukaryota</taxon>
        <taxon>Fungi</taxon>
        <taxon>Dikarya</taxon>
        <taxon>Basidiomycota</taxon>
        <taxon>Agaricomycotina</taxon>
        <taxon>Agaricomycetes</taxon>
        <taxon>Phallomycetidae</taxon>
        <taxon>Geastrales</taxon>
        <taxon>Sphaerobolaceae</taxon>
        <taxon>Sphaerobolus</taxon>
    </lineage>
</organism>
<proteinExistence type="predicted"/>
<feature type="compositionally biased region" description="Polar residues" evidence="1">
    <location>
        <begin position="174"/>
        <end position="191"/>
    </location>
</feature>
<gene>
    <name evidence="2" type="ORF">M422DRAFT_254527</name>
</gene>
<reference evidence="2 3" key="1">
    <citation type="submission" date="2014-06" db="EMBL/GenBank/DDBJ databases">
        <title>Evolutionary Origins and Diversification of the Mycorrhizal Mutualists.</title>
        <authorList>
            <consortium name="DOE Joint Genome Institute"/>
            <consortium name="Mycorrhizal Genomics Consortium"/>
            <person name="Kohler A."/>
            <person name="Kuo A."/>
            <person name="Nagy L.G."/>
            <person name="Floudas D."/>
            <person name="Copeland A."/>
            <person name="Barry K.W."/>
            <person name="Cichocki N."/>
            <person name="Veneault-Fourrey C."/>
            <person name="LaButti K."/>
            <person name="Lindquist E.A."/>
            <person name="Lipzen A."/>
            <person name="Lundell T."/>
            <person name="Morin E."/>
            <person name="Murat C."/>
            <person name="Riley R."/>
            <person name="Ohm R."/>
            <person name="Sun H."/>
            <person name="Tunlid A."/>
            <person name="Henrissat B."/>
            <person name="Grigoriev I.V."/>
            <person name="Hibbett D.S."/>
            <person name="Martin F."/>
        </authorList>
    </citation>
    <scope>NUCLEOTIDE SEQUENCE [LARGE SCALE GENOMIC DNA]</scope>
    <source>
        <strain evidence="2 3">SS14</strain>
    </source>
</reference>
<protein>
    <submittedName>
        <fullName evidence="2">Uncharacterized protein</fullName>
    </submittedName>
</protein>
<evidence type="ECO:0000256" key="1">
    <source>
        <dbReference type="SAM" id="MobiDB-lite"/>
    </source>
</evidence>